<dbReference type="InterPro" id="IPR008145">
    <property type="entry name" value="GK/Ca_channel_bsu"/>
</dbReference>
<evidence type="ECO:0000256" key="1">
    <source>
        <dbReference type="ARBA" id="ARBA00022614"/>
    </source>
</evidence>
<evidence type="ECO:0000313" key="5">
    <source>
        <dbReference type="EnsemblMetazoa" id="XP_050510901.1"/>
    </source>
</evidence>
<keyword evidence="1" id="KW-0433">Leucine-rich repeat</keyword>
<dbReference type="PROSITE" id="PS00856">
    <property type="entry name" value="GUANYLATE_KINASE_1"/>
    <property type="match status" value="1"/>
</dbReference>
<proteinExistence type="predicted"/>
<feature type="region of interest" description="Disordered" evidence="3">
    <location>
        <begin position="711"/>
        <end position="738"/>
    </location>
</feature>
<evidence type="ECO:0000313" key="6">
    <source>
        <dbReference type="Proteomes" id="UP001652700"/>
    </source>
</evidence>
<dbReference type="InterPro" id="IPR020590">
    <property type="entry name" value="Guanylate_kinase_CS"/>
</dbReference>
<accession>A0ABM5KL27</accession>
<feature type="domain" description="Guanylate kinase-like" evidence="4">
    <location>
        <begin position="420"/>
        <end position="518"/>
    </location>
</feature>
<organism evidence="5 6">
    <name type="scientific">Diabrotica virgifera virgifera</name>
    <name type="common">western corn rootworm</name>
    <dbReference type="NCBI Taxonomy" id="50390"/>
    <lineage>
        <taxon>Eukaryota</taxon>
        <taxon>Metazoa</taxon>
        <taxon>Ecdysozoa</taxon>
        <taxon>Arthropoda</taxon>
        <taxon>Hexapoda</taxon>
        <taxon>Insecta</taxon>
        <taxon>Pterygota</taxon>
        <taxon>Neoptera</taxon>
        <taxon>Endopterygota</taxon>
        <taxon>Coleoptera</taxon>
        <taxon>Polyphaga</taxon>
        <taxon>Cucujiformia</taxon>
        <taxon>Chrysomeloidea</taxon>
        <taxon>Chrysomelidae</taxon>
        <taxon>Galerucinae</taxon>
        <taxon>Diabroticina</taxon>
        <taxon>Diabroticites</taxon>
        <taxon>Diabrotica</taxon>
    </lineage>
</organism>
<dbReference type="InterPro" id="IPR032675">
    <property type="entry name" value="LRR_dom_sf"/>
</dbReference>
<dbReference type="InterPro" id="IPR027417">
    <property type="entry name" value="P-loop_NTPase"/>
</dbReference>
<evidence type="ECO:0000256" key="2">
    <source>
        <dbReference type="ARBA" id="ARBA00022737"/>
    </source>
</evidence>
<feature type="compositionally biased region" description="Basic and acidic residues" evidence="3">
    <location>
        <begin position="726"/>
        <end position="738"/>
    </location>
</feature>
<name>A0ABM5KL27_DIAVI</name>
<dbReference type="EnsemblMetazoa" id="XM_050654944.1">
    <property type="protein sequence ID" value="XP_050510901.1"/>
    <property type="gene ID" value="LOC126887424"/>
</dbReference>
<dbReference type="PROSITE" id="PS51450">
    <property type="entry name" value="LRR"/>
    <property type="match status" value="2"/>
</dbReference>
<dbReference type="SMART" id="SM00072">
    <property type="entry name" value="GuKc"/>
    <property type="match status" value="1"/>
</dbReference>
<dbReference type="InterPro" id="IPR008144">
    <property type="entry name" value="Guanylate_kin-like_dom"/>
</dbReference>
<dbReference type="RefSeq" id="XP_050510901.1">
    <property type="nucleotide sequence ID" value="XM_050654944.1"/>
</dbReference>
<evidence type="ECO:0000259" key="4">
    <source>
        <dbReference type="PROSITE" id="PS50052"/>
    </source>
</evidence>
<dbReference type="Proteomes" id="UP001652700">
    <property type="component" value="Unplaced"/>
</dbReference>
<dbReference type="Gene3D" id="3.40.50.300">
    <property type="entry name" value="P-loop containing nucleotide triphosphate hydrolases"/>
    <property type="match status" value="1"/>
</dbReference>
<dbReference type="SUPFAM" id="SSF52058">
    <property type="entry name" value="L domain-like"/>
    <property type="match status" value="1"/>
</dbReference>
<dbReference type="SUPFAM" id="SSF52540">
    <property type="entry name" value="P-loop containing nucleoside triphosphate hydrolases"/>
    <property type="match status" value="1"/>
</dbReference>
<sequence length="919" mass="106036">MKQRQIRHPIKLHESLINYYASPAPSIGTPDIHSEVYSDSLEDSSCSESSDIVVDELSSDIHKLLWDPWSRNRFSKNPWSDKERPHVRINRYKDMKLTPVERAGKLSRRAIASCLTYLEKSPYDQNYALCKCQLNDKTLIDISEIRRYHYIQYLNIAHNFIVTLEPLSEMPFLQYLDASFNSIEQAFDFSPPLYLTTVNYSGNKIVHIPNLKRFWSIVHLNMSYNKIREIRGLQRLKFLTYLNLSHNKIRMLENLSKLNIETLILRQNNIYLYETENEHTGFGTLERLHTLDLANNQLTTLQFMHKNYRLENVDMENNEISNLMEIFYLKGLLNLKRLNLTENIVANTPHFQKMCLRTFPRLQSLNDNQVTAEQKVEACTKEGVNPIYTSHVCRTQLLLLDTLQKSNIGPQVFPYDQPPPNVIAVIGPPASRKTITINNFFEEYGRIQLGVSHTSRKKRPSEIDGKNYYFIEKEEFVDMIKRAEFISATEFNGSHYGITHKELVKGIDSIVIFLCDLKTALTLKISGVNIKLVLALPKDELLHIKWAKDIYSLEEANYLDYTELLVVPVSASIRPVASGAYADDDIFEEDSGSMVLDTDESYSSVNEEVINDVSPCDDPQQENPGDLIYSSVHSECSMQSNVMVMDSQRVMDKFDSLKQSQETKLAQYLQNINYDQKFGLQQKKNLSENIPGTVDEIVNLRKSELDEKSSIISAGSIQPHKKHKISEKSGSNEKINDDSSKRVSFHHFDFSFMYGEESLSAQPRREQLRSISDAHILKGFRSQIDENPLLSVLSCTDIKEKASRTVYTSMTDRIHALRYDKLAPFFKRIIDIKNMLLQLHWQNPGLFHTVIFTDYPGDCVNGLKDVARGMMTTLGATKNYKDPNLLKNHPDFQEVIKLRLANMKLHENPFTRIYEELKI</sequence>
<dbReference type="PANTHER" id="PTHR15454">
    <property type="entry name" value="NISCHARIN RELATED"/>
    <property type="match status" value="1"/>
</dbReference>
<reference evidence="5" key="1">
    <citation type="submission" date="2025-05" db="UniProtKB">
        <authorList>
            <consortium name="EnsemblMetazoa"/>
        </authorList>
    </citation>
    <scope>IDENTIFICATION</scope>
</reference>
<dbReference type="Pfam" id="PF00625">
    <property type="entry name" value="Guanylate_kin"/>
    <property type="match status" value="1"/>
</dbReference>
<keyword evidence="6" id="KW-1185">Reference proteome</keyword>
<evidence type="ECO:0000256" key="3">
    <source>
        <dbReference type="SAM" id="MobiDB-lite"/>
    </source>
</evidence>
<dbReference type="Gene3D" id="3.80.10.10">
    <property type="entry name" value="Ribonuclease Inhibitor"/>
    <property type="match status" value="2"/>
</dbReference>
<keyword evidence="2" id="KW-0677">Repeat</keyword>
<dbReference type="PANTHER" id="PTHR15454:SF56">
    <property type="entry name" value="PROTEIN PHOSPHATASE 1 REGULATORY SUBUNIT 7-RELATED"/>
    <property type="match status" value="1"/>
</dbReference>
<protein>
    <recommendedName>
        <fullName evidence="4">Guanylate kinase-like domain-containing protein</fullName>
    </recommendedName>
</protein>
<dbReference type="InterPro" id="IPR001611">
    <property type="entry name" value="Leu-rich_rpt"/>
</dbReference>
<dbReference type="PROSITE" id="PS50052">
    <property type="entry name" value="GUANYLATE_KINASE_2"/>
    <property type="match status" value="1"/>
</dbReference>
<dbReference type="GeneID" id="126887424"/>